<keyword evidence="1" id="KW-0812">Transmembrane</keyword>
<reference evidence="2 3" key="1">
    <citation type="journal article" date="2023" name="Microb. Genom.">
        <title>Mesoterricola silvestris gen. nov., sp. nov., Mesoterricola sediminis sp. nov., Geothrix oryzae sp. nov., Geothrix edaphica sp. nov., Geothrix rubra sp. nov., and Geothrix limicola sp. nov., six novel members of Acidobacteriota isolated from soils.</title>
        <authorList>
            <person name="Weisberg A.J."/>
            <person name="Pearce E."/>
            <person name="Kramer C.G."/>
            <person name="Chang J.H."/>
            <person name="Clarke C.R."/>
        </authorList>
    </citation>
    <scope>NUCLEOTIDE SEQUENCE [LARGE SCALE GENOMIC DNA]</scope>
    <source>
        <strain evidence="2 3">NB05-1H</strain>
    </source>
</reference>
<evidence type="ECO:0008006" key="4">
    <source>
        <dbReference type="Google" id="ProtNLM"/>
    </source>
</evidence>
<name>A0ABU4LYE7_9ACTN</name>
<protein>
    <recommendedName>
        <fullName evidence="4">Integral membrane protein</fullName>
    </recommendedName>
</protein>
<comment type="caution">
    <text evidence="2">The sequence shown here is derived from an EMBL/GenBank/DDBJ whole genome shotgun (WGS) entry which is preliminary data.</text>
</comment>
<evidence type="ECO:0000313" key="3">
    <source>
        <dbReference type="Proteomes" id="UP001272987"/>
    </source>
</evidence>
<dbReference type="EMBL" id="JARAWP010000011">
    <property type="protein sequence ID" value="MDX3020024.1"/>
    <property type="molecule type" value="Genomic_DNA"/>
</dbReference>
<accession>A0ABU4LYE7</accession>
<feature type="transmembrane region" description="Helical" evidence="1">
    <location>
        <begin position="27"/>
        <end position="45"/>
    </location>
</feature>
<keyword evidence="1" id="KW-0472">Membrane</keyword>
<keyword evidence="3" id="KW-1185">Reference proteome</keyword>
<organism evidence="2 3">
    <name type="scientific">Streptomyces acidiscabies</name>
    <dbReference type="NCBI Taxonomy" id="42234"/>
    <lineage>
        <taxon>Bacteria</taxon>
        <taxon>Bacillati</taxon>
        <taxon>Actinomycetota</taxon>
        <taxon>Actinomycetes</taxon>
        <taxon>Kitasatosporales</taxon>
        <taxon>Streptomycetaceae</taxon>
        <taxon>Streptomyces</taxon>
    </lineage>
</organism>
<evidence type="ECO:0000256" key="1">
    <source>
        <dbReference type="SAM" id="Phobius"/>
    </source>
</evidence>
<evidence type="ECO:0000313" key="2">
    <source>
        <dbReference type="EMBL" id="MDX3020024.1"/>
    </source>
</evidence>
<dbReference type="RefSeq" id="WP_319166635.1">
    <property type="nucleotide sequence ID" value="NZ_JARAWP010000011.1"/>
</dbReference>
<keyword evidence="1" id="KW-1133">Transmembrane helix</keyword>
<dbReference type="Proteomes" id="UP001272987">
    <property type="component" value="Unassembled WGS sequence"/>
</dbReference>
<proteinExistence type="predicted"/>
<sequence>MTPPDDPHVPRPHARRRARLLHGQGRHLLNAGYLSFIVFGIAALTLTDWVRSAGERIWLPAAVPVTFVIIGAAVQSRDEQAG</sequence>
<feature type="transmembrane region" description="Helical" evidence="1">
    <location>
        <begin position="57"/>
        <end position="74"/>
    </location>
</feature>
<gene>
    <name evidence="2" type="ORF">PV666_19350</name>
</gene>